<gene>
    <name evidence="9" type="ORF">SAMN03084138_00540</name>
</gene>
<evidence type="ECO:0000256" key="7">
    <source>
        <dbReference type="SAM" id="Phobius"/>
    </source>
</evidence>
<dbReference type="OrthoDB" id="8958519at2"/>
<dbReference type="Gene3D" id="2.40.30.170">
    <property type="match status" value="1"/>
</dbReference>
<organism evidence="9 10">
    <name type="scientific">Enterovibrio norvegicus DSM 15893</name>
    <dbReference type="NCBI Taxonomy" id="1121869"/>
    <lineage>
        <taxon>Bacteria</taxon>
        <taxon>Pseudomonadati</taxon>
        <taxon>Pseudomonadota</taxon>
        <taxon>Gammaproteobacteria</taxon>
        <taxon>Vibrionales</taxon>
        <taxon>Vibrionaceae</taxon>
        <taxon>Enterovibrio</taxon>
    </lineage>
</organism>
<feature type="region of interest" description="Disordered" evidence="6">
    <location>
        <begin position="1"/>
        <end position="21"/>
    </location>
</feature>
<proteinExistence type="inferred from homology"/>
<dbReference type="PANTHER" id="PTHR30386:SF26">
    <property type="entry name" value="TRANSPORT PROTEIN COMB"/>
    <property type="match status" value="1"/>
</dbReference>
<dbReference type="STRING" id="1121869.SAMN03084138_00540"/>
<feature type="domain" description="Multidrug resistance protein MdtA-like barrel-sandwich hybrid" evidence="8">
    <location>
        <begin position="65"/>
        <end position="247"/>
    </location>
</feature>
<keyword evidence="5 7" id="KW-0472">Membrane</keyword>
<dbReference type="GO" id="GO:0016020">
    <property type="term" value="C:membrane"/>
    <property type="evidence" value="ECO:0007669"/>
    <property type="project" value="UniProtKB-SubCell"/>
</dbReference>
<name>A0A1I5K9R4_9GAMM</name>
<dbReference type="InterPro" id="IPR058625">
    <property type="entry name" value="MdtA-like_BSH"/>
</dbReference>
<evidence type="ECO:0000259" key="8">
    <source>
        <dbReference type="Pfam" id="PF25917"/>
    </source>
</evidence>
<feature type="compositionally biased region" description="Basic and acidic residues" evidence="6">
    <location>
        <begin position="1"/>
        <end position="11"/>
    </location>
</feature>
<dbReference type="Pfam" id="PF25917">
    <property type="entry name" value="BSH_RND"/>
    <property type="match status" value="1"/>
</dbReference>
<dbReference type="InterPro" id="IPR050739">
    <property type="entry name" value="MFP"/>
</dbReference>
<keyword evidence="4 7" id="KW-1133">Transmembrane helix</keyword>
<evidence type="ECO:0000256" key="4">
    <source>
        <dbReference type="ARBA" id="ARBA00022989"/>
    </source>
</evidence>
<evidence type="ECO:0000256" key="6">
    <source>
        <dbReference type="SAM" id="MobiDB-lite"/>
    </source>
</evidence>
<dbReference type="RefSeq" id="WP_074925179.1">
    <property type="nucleotide sequence ID" value="NZ_FOWR01000003.1"/>
</dbReference>
<sequence>MSQSRIHDAPKQEMQTDTVNTHSTASRSRRYVLCAILVAFGIWLYTLWATRVTPITQHGSVNGQVIRIAPQVSGPIASIAVIDNVSVKRNAPLFTIEKAPFRLEVEAAQLALQQIVQSLGGDTVALLNAKIEEVNARVKLAQAKRYVQRNMTLARRGVVSQATLQESLQARREAKLALNDTTEALSVAENMLNTKAQSSPQLKAALNTLDHALLTLSYTDIIAPDTGVITNMRMTAGDYVAAGQPVMTYIDTRHFWLTAMVQENSLTYLKKGTIAKIVFDVYPGKVFHGEVTSIGWGNDKEDSVTLNNERSNASGALQQVQRYPVNIRFFDLPTGTGLRYGSQATVGFYPDRTPIGETLLDLWMWTWSKLSYVL</sequence>
<evidence type="ECO:0000313" key="10">
    <source>
        <dbReference type="Proteomes" id="UP000182692"/>
    </source>
</evidence>
<protein>
    <submittedName>
        <fullName evidence="9">Multidrug resistance efflux pump</fullName>
    </submittedName>
</protein>
<comment type="subcellular location">
    <subcellularLocation>
        <location evidence="1">Membrane</location>
        <topology evidence="1">Single-pass membrane protein</topology>
    </subcellularLocation>
</comment>
<evidence type="ECO:0000256" key="3">
    <source>
        <dbReference type="ARBA" id="ARBA00022692"/>
    </source>
</evidence>
<dbReference type="Proteomes" id="UP000182692">
    <property type="component" value="Unassembled WGS sequence"/>
</dbReference>
<dbReference type="GeneID" id="35872876"/>
<reference evidence="9 10" key="1">
    <citation type="submission" date="2016-10" db="EMBL/GenBank/DDBJ databases">
        <authorList>
            <person name="de Groot N.N."/>
        </authorList>
    </citation>
    <scope>NUCLEOTIDE SEQUENCE [LARGE SCALE GENOMIC DNA]</scope>
    <source>
        <strain evidence="9 10">DSM 15893</strain>
    </source>
</reference>
<evidence type="ECO:0000313" key="9">
    <source>
        <dbReference type="EMBL" id="SFO81822.1"/>
    </source>
</evidence>
<evidence type="ECO:0000256" key="2">
    <source>
        <dbReference type="ARBA" id="ARBA00009477"/>
    </source>
</evidence>
<dbReference type="AlphaFoldDB" id="A0A1I5K9R4"/>
<dbReference type="SUPFAM" id="SSF111369">
    <property type="entry name" value="HlyD-like secretion proteins"/>
    <property type="match status" value="1"/>
</dbReference>
<comment type="similarity">
    <text evidence="2">Belongs to the membrane fusion protein (MFP) (TC 8.A.1) family.</text>
</comment>
<keyword evidence="3 7" id="KW-0812">Transmembrane</keyword>
<feature type="transmembrane region" description="Helical" evidence="7">
    <location>
        <begin position="31"/>
        <end position="48"/>
    </location>
</feature>
<evidence type="ECO:0000256" key="5">
    <source>
        <dbReference type="ARBA" id="ARBA00023136"/>
    </source>
</evidence>
<dbReference type="EMBL" id="FOWR01000003">
    <property type="protein sequence ID" value="SFO81822.1"/>
    <property type="molecule type" value="Genomic_DNA"/>
</dbReference>
<dbReference type="PANTHER" id="PTHR30386">
    <property type="entry name" value="MEMBRANE FUSION SUBUNIT OF EMRAB-TOLC MULTIDRUG EFFLUX PUMP"/>
    <property type="match status" value="1"/>
</dbReference>
<accession>A0A1I5K9R4</accession>
<evidence type="ECO:0000256" key="1">
    <source>
        <dbReference type="ARBA" id="ARBA00004167"/>
    </source>
</evidence>